<dbReference type="Proteomes" id="UP000283644">
    <property type="component" value="Unassembled WGS sequence"/>
</dbReference>
<organism evidence="2 3">
    <name type="scientific">Nocardioides immobilis</name>
    <dbReference type="NCBI Taxonomy" id="2049295"/>
    <lineage>
        <taxon>Bacteria</taxon>
        <taxon>Bacillati</taxon>
        <taxon>Actinomycetota</taxon>
        <taxon>Actinomycetes</taxon>
        <taxon>Propionibacteriales</taxon>
        <taxon>Nocardioidaceae</taxon>
        <taxon>Nocardioides</taxon>
    </lineage>
</organism>
<accession>A0A417XXN8</accession>
<evidence type="ECO:0000313" key="2">
    <source>
        <dbReference type="EMBL" id="RHW24907.1"/>
    </source>
</evidence>
<sequence>MTIVSGPVVQLCWVVDDIEAAEGFHSEHFGVGKWTRMPDVRFGPEEATYRGAPADFTAHVSLAYAGDLQLELIQPVSGESIYTEFLDRTGAGRSWSHGGLHHLCFETDDLAAAVERAHAAGLEIVQQGVMAGGLMSFAYVDGARWGAPYVEIVELTDDMRAFFAAIRTGRAG</sequence>
<name>A0A417XXN8_9ACTN</name>
<keyword evidence="3" id="KW-1185">Reference proteome</keyword>
<dbReference type="PROSITE" id="PS51819">
    <property type="entry name" value="VOC"/>
    <property type="match status" value="1"/>
</dbReference>
<dbReference type="SUPFAM" id="SSF54593">
    <property type="entry name" value="Glyoxalase/Bleomycin resistance protein/Dihydroxybiphenyl dioxygenase"/>
    <property type="match status" value="1"/>
</dbReference>
<feature type="domain" description="VOC" evidence="1">
    <location>
        <begin position="7"/>
        <end position="158"/>
    </location>
</feature>
<dbReference type="OrthoDB" id="4578369at2"/>
<gene>
    <name evidence="2" type="ORF">D0Z08_22160</name>
</gene>
<dbReference type="InterPro" id="IPR029068">
    <property type="entry name" value="Glyas_Bleomycin-R_OHBP_Dase"/>
</dbReference>
<dbReference type="EMBL" id="QXGH01000028">
    <property type="protein sequence ID" value="RHW24907.1"/>
    <property type="molecule type" value="Genomic_DNA"/>
</dbReference>
<dbReference type="AlphaFoldDB" id="A0A417XXN8"/>
<evidence type="ECO:0000259" key="1">
    <source>
        <dbReference type="PROSITE" id="PS51819"/>
    </source>
</evidence>
<dbReference type="Pfam" id="PF13669">
    <property type="entry name" value="Glyoxalase_4"/>
    <property type="match status" value="1"/>
</dbReference>
<dbReference type="Gene3D" id="3.10.180.10">
    <property type="entry name" value="2,3-Dihydroxybiphenyl 1,2-Dioxygenase, domain 1"/>
    <property type="match status" value="1"/>
</dbReference>
<comment type="caution">
    <text evidence="2">The sequence shown here is derived from an EMBL/GenBank/DDBJ whole genome shotgun (WGS) entry which is preliminary data.</text>
</comment>
<dbReference type="InterPro" id="IPR037523">
    <property type="entry name" value="VOC_core"/>
</dbReference>
<protein>
    <submittedName>
        <fullName evidence="2">VOC family protein</fullName>
    </submittedName>
</protein>
<proteinExistence type="predicted"/>
<dbReference type="RefSeq" id="WP_118927450.1">
    <property type="nucleotide sequence ID" value="NZ_QXGH01000028.1"/>
</dbReference>
<reference evidence="2 3" key="1">
    <citation type="submission" date="2018-09" db="EMBL/GenBank/DDBJ databases">
        <title>Genome sequencing of Nocardioides immobilis CCTCC AB 2017083 for comparison to Nocardioides silvaticus.</title>
        <authorList>
            <person name="Li C."/>
            <person name="Wang G."/>
        </authorList>
    </citation>
    <scope>NUCLEOTIDE SEQUENCE [LARGE SCALE GENOMIC DNA]</scope>
    <source>
        <strain evidence="2 3">CCTCC AB 2017083</strain>
    </source>
</reference>
<evidence type="ECO:0000313" key="3">
    <source>
        <dbReference type="Proteomes" id="UP000283644"/>
    </source>
</evidence>